<name>A0ABR9DQ55_9MICO</name>
<accession>A0ABR9DQ55</accession>
<organism evidence="1 2">
    <name type="scientific">Flavimobilis rhizosphaerae</name>
    <dbReference type="NCBI Taxonomy" id="2775421"/>
    <lineage>
        <taxon>Bacteria</taxon>
        <taxon>Bacillati</taxon>
        <taxon>Actinomycetota</taxon>
        <taxon>Actinomycetes</taxon>
        <taxon>Micrococcales</taxon>
        <taxon>Jonesiaceae</taxon>
        <taxon>Flavimobilis</taxon>
    </lineage>
</organism>
<dbReference type="InterPro" id="IPR046342">
    <property type="entry name" value="CBS_dom_sf"/>
</dbReference>
<dbReference type="EMBL" id="JACZDF010000003">
    <property type="protein sequence ID" value="MBD9699257.1"/>
    <property type="molecule type" value="Genomic_DNA"/>
</dbReference>
<sequence>MITRTIAPHVGGRRRETAIDRIDDPFVPVGRLSVPIEVVDASTLYPVVAALFRSENVSSVAVCDAAEPGRVGIVSRDRHTAVSAGTLGYGRALLARRPVGEVVDWDPLAVPQTMPVVEVVRLAMARPEARRFDDVVVHGAVWQVVTVPTLVRALADVVTRHWRA</sequence>
<gene>
    <name evidence="1" type="ORF">IGS67_07105</name>
</gene>
<dbReference type="RefSeq" id="WP_192279174.1">
    <property type="nucleotide sequence ID" value="NZ_JACZDF010000003.1"/>
</dbReference>
<comment type="caution">
    <text evidence="1">The sequence shown here is derived from an EMBL/GenBank/DDBJ whole genome shotgun (WGS) entry which is preliminary data.</text>
</comment>
<reference evidence="1 2" key="1">
    <citation type="submission" date="2020-09" db="EMBL/GenBank/DDBJ databases">
        <title>Flavimobilis rhizosphaerae sp. nov., isolated from rhizosphere soil of Spartina alterniflora.</title>
        <authorList>
            <person name="Hanqin C."/>
        </authorList>
    </citation>
    <scope>NUCLEOTIDE SEQUENCE [LARGE SCALE GENOMIC DNA]</scope>
    <source>
        <strain evidence="1 2">GY 10621</strain>
    </source>
</reference>
<dbReference type="SUPFAM" id="SSF54631">
    <property type="entry name" value="CBS-domain pair"/>
    <property type="match status" value="1"/>
</dbReference>
<evidence type="ECO:0008006" key="3">
    <source>
        <dbReference type="Google" id="ProtNLM"/>
    </source>
</evidence>
<keyword evidence="2" id="KW-1185">Reference proteome</keyword>
<proteinExistence type="predicted"/>
<dbReference type="Gene3D" id="3.10.580.10">
    <property type="entry name" value="CBS-domain"/>
    <property type="match status" value="1"/>
</dbReference>
<evidence type="ECO:0000313" key="2">
    <source>
        <dbReference type="Proteomes" id="UP000642107"/>
    </source>
</evidence>
<evidence type="ECO:0000313" key="1">
    <source>
        <dbReference type="EMBL" id="MBD9699257.1"/>
    </source>
</evidence>
<protein>
    <recommendedName>
        <fullName evidence="3">CBS domain-containing protein</fullName>
    </recommendedName>
</protein>
<dbReference type="Proteomes" id="UP000642107">
    <property type="component" value="Unassembled WGS sequence"/>
</dbReference>